<keyword evidence="2" id="KW-1185">Reference proteome</keyword>
<dbReference type="PANTHER" id="PTHR48040">
    <property type="entry name" value="PLEIOTROPIC DRUG RESISTANCE PROTEIN 1-LIKE ISOFORM X1"/>
    <property type="match status" value="1"/>
</dbReference>
<evidence type="ECO:0000313" key="2">
    <source>
        <dbReference type="Proteomes" id="UP000222542"/>
    </source>
</evidence>
<name>A0A2G2YAH6_CAPAN</name>
<dbReference type="STRING" id="4072.A0A2G2YAH6"/>
<organism evidence="1 2">
    <name type="scientific">Capsicum annuum</name>
    <name type="common">Capsicum pepper</name>
    <dbReference type="NCBI Taxonomy" id="4072"/>
    <lineage>
        <taxon>Eukaryota</taxon>
        <taxon>Viridiplantae</taxon>
        <taxon>Streptophyta</taxon>
        <taxon>Embryophyta</taxon>
        <taxon>Tracheophyta</taxon>
        <taxon>Spermatophyta</taxon>
        <taxon>Magnoliopsida</taxon>
        <taxon>eudicotyledons</taxon>
        <taxon>Gunneridae</taxon>
        <taxon>Pentapetalae</taxon>
        <taxon>asterids</taxon>
        <taxon>lamiids</taxon>
        <taxon>Solanales</taxon>
        <taxon>Solanaceae</taxon>
        <taxon>Solanoideae</taxon>
        <taxon>Capsiceae</taxon>
        <taxon>Capsicum</taxon>
    </lineage>
</organism>
<comment type="caution">
    <text evidence="1">The sequence shown here is derived from an EMBL/GenBank/DDBJ whole genome shotgun (WGS) entry which is preliminary data.</text>
</comment>
<proteinExistence type="predicted"/>
<dbReference type="Gramene" id="PHT66758">
    <property type="protein sequence ID" value="PHT66758"/>
    <property type="gene ID" value="T459_31183"/>
</dbReference>
<reference evidence="1 2" key="2">
    <citation type="journal article" date="2017" name="Genome Biol.">
        <title>New reference genome sequences of hot pepper reveal the massive evolution of plant disease-resistance genes by retroduplication.</title>
        <authorList>
            <person name="Kim S."/>
            <person name="Park J."/>
            <person name="Yeom S.I."/>
            <person name="Kim Y.M."/>
            <person name="Seo E."/>
            <person name="Kim K.T."/>
            <person name="Kim M.S."/>
            <person name="Lee J.M."/>
            <person name="Cheong K."/>
            <person name="Shin H.S."/>
            <person name="Kim S.B."/>
            <person name="Han K."/>
            <person name="Lee J."/>
            <person name="Park M."/>
            <person name="Lee H.A."/>
            <person name="Lee H.Y."/>
            <person name="Lee Y."/>
            <person name="Oh S."/>
            <person name="Lee J.H."/>
            <person name="Choi E."/>
            <person name="Choi E."/>
            <person name="Lee S.E."/>
            <person name="Jeon J."/>
            <person name="Kim H."/>
            <person name="Choi G."/>
            <person name="Song H."/>
            <person name="Lee J."/>
            <person name="Lee S.C."/>
            <person name="Kwon J.K."/>
            <person name="Lee H.Y."/>
            <person name="Koo N."/>
            <person name="Hong Y."/>
            <person name="Kim R.W."/>
            <person name="Kang W.H."/>
            <person name="Huh J.H."/>
            <person name="Kang B.C."/>
            <person name="Yang T.J."/>
            <person name="Lee Y.H."/>
            <person name="Bennetzen J.L."/>
            <person name="Choi D."/>
        </authorList>
    </citation>
    <scope>NUCLEOTIDE SEQUENCE [LARGE SCALE GENOMIC DNA]</scope>
    <source>
        <strain evidence="2">cv. CM334</strain>
    </source>
</reference>
<dbReference type="InterPro" id="IPR027417">
    <property type="entry name" value="P-loop_NTPase"/>
</dbReference>
<evidence type="ECO:0000313" key="1">
    <source>
        <dbReference type="EMBL" id="PHT66758.1"/>
    </source>
</evidence>
<accession>A0A2G2YAH6</accession>
<dbReference type="EMBL" id="AYRZ02000012">
    <property type="protein sequence ID" value="PHT66758.1"/>
    <property type="molecule type" value="Genomic_DNA"/>
</dbReference>
<dbReference type="PANTHER" id="PTHR48040:SF60">
    <property type="entry name" value="ABC TRANSPORTER DOMAIN-CONTAINING PROTEIN"/>
    <property type="match status" value="1"/>
</dbReference>
<reference evidence="1 2" key="1">
    <citation type="journal article" date="2014" name="Nat. Genet.">
        <title>Genome sequence of the hot pepper provides insights into the evolution of pungency in Capsicum species.</title>
        <authorList>
            <person name="Kim S."/>
            <person name="Park M."/>
            <person name="Yeom S.I."/>
            <person name="Kim Y.M."/>
            <person name="Lee J.M."/>
            <person name="Lee H.A."/>
            <person name="Seo E."/>
            <person name="Choi J."/>
            <person name="Cheong K."/>
            <person name="Kim K.T."/>
            <person name="Jung K."/>
            <person name="Lee G.W."/>
            <person name="Oh S.K."/>
            <person name="Bae C."/>
            <person name="Kim S.B."/>
            <person name="Lee H.Y."/>
            <person name="Kim S.Y."/>
            <person name="Kim M.S."/>
            <person name="Kang B.C."/>
            <person name="Jo Y.D."/>
            <person name="Yang H.B."/>
            <person name="Jeong H.J."/>
            <person name="Kang W.H."/>
            <person name="Kwon J.K."/>
            <person name="Shin C."/>
            <person name="Lim J.Y."/>
            <person name="Park J.H."/>
            <person name="Huh J.H."/>
            <person name="Kim J.S."/>
            <person name="Kim B.D."/>
            <person name="Cohen O."/>
            <person name="Paran I."/>
            <person name="Suh M.C."/>
            <person name="Lee S.B."/>
            <person name="Kim Y.K."/>
            <person name="Shin Y."/>
            <person name="Noh S.J."/>
            <person name="Park J."/>
            <person name="Seo Y.S."/>
            <person name="Kwon S.Y."/>
            <person name="Kim H.A."/>
            <person name="Park J.M."/>
            <person name="Kim H.J."/>
            <person name="Choi S.B."/>
            <person name="Bosland P.W."/>
            <person name="Reeves G."/>
            <person name="Jo S.H."/>
            <person name="Lee B.W."/>
            <person name="Cho H.T."/>
            <person name="Choi H.S."/>
            <person name="Lee M.S."/>
            <person name="Yu Y."/>
            <person name="Do Choi Y."/>
            <person name="Park B.S."/>
            <person name="van Deynze A."/>
            <person name="Ashrafi H."/>
            <person name="Hill T."/>
            <person name="Kim W.T."/>
            <person name="Pai H.S."/>
            <person name="Ahn H.K."/>
            <person name="Yeam I."/>
            <person name="Giovannoni J.J."/>
            <person name="Rose J.K."/>
            <person name="Sorensen I."/>
            <person name="Lee S.J."/>
            <person name="Kim R.W."/>
            <person name="Choi I.Y."/>
            <person name="Choi B.S."/>
            <person name="Lim J.S."/>
            <person name="Lee Y.H."/>
            <person name="Choi D."/>
        </authorList>
    </citation>
    <scope>NUCLEOTIDE SEQUENCE [LARGE SCALE GENOMIC DNA]</scope>
    <source>
        <strain evidence="2">cv. CM334</strain>
    </source>
</reference>
<dbReference type="AlphaFoldDB" id="A0A2G2YAH6"/>
<dbReference type="Proteomes" id="UP000222542">
    <property type="component" value="Unassembled WGS sequence"/>
</dbReference>
<dbReference type="Gene3D" id="3.40.50.300">
    <property type="entry name" value="P-loop containing nucleotide triphosphate hydrolases"/>
    <property type="match status" value="1"/>
</dbReference>
<protein>
    <submittedName>
        <fullName evidence="1">Uncharacterized protein</fullName>
    </submittedName>
</protein>
<sequence length="360" mass="41253">MSFGSASERTWTSAGVREVFTTPGGDVFQRNVRENDDKDELNWAAIESLSTYELQEVDVMNLGLKDKKELMESILRIVEQDNEKFLLRLRDRIDRRWKTTLLKALAAVPDKDLRVAGKISYCGHELSEFIPQRTCAYISQHDLHHGEMTVRETLDFAGRSVGVRTRYELLAELSRREKELGIKPDPEIDVLMKATAVAGQESSLVTGYVLKDKMEAVIATARSSDDSPEDQELDINRIYFDVPVGAKKRRVYGLGSQASTSNKDMTCNFPVVSDHVAKERIKILEKEMLYMRENQERVLQERVELEVQQRVEQEISRLRQQSDDQFKSMEEQWSRMMSDMALSSRSFCNPALPNRGSSNT</sequence>
<gene>
    <name evidence="1" type="ORF">T459_31183</name>
</gene>